<dbReference type="Proteomes" id="UP000275267">
    <property type="component" value="Unassembled WGS sequence"/>
</dbReference>
<dbReference type="OrthoDB" id="696554at2759"/>
<gene>
    <name evidence="1" type="ORF">C2845_PM05G19880</name>
</gene>
<comment type="caution">
    <text evidence="1">The sequence shown here is derived from an EMBL/GenBank/DDBJ whole genome shotgun (WGS) entry which is preliminary data.</text>
</comment>
<proteinExistence type="predicted"/>
<evidence type="ECO:0000313" key="2">
    <source>
        <dbReference type="Proteomes" id="UP000275267"/>
    </source>
</evidence>
<reference evidence="2" key="1">
    <citation type="journal article" date="2019" name="Nat. Commun.">
        <title>The genome of broomcorn millet.</title>
        <authorList>
            <person name="Zou C."/>
            <person name="Miki D."/>
            <person name="Li D."/>
            <person name="Tang Q."/>
            <person name="Xiao L."/>
            <person name="Rajput S."/>
            <person name="Deng P."/>
            <person name="Jia W."/>
            <person name="Huang R."/>
            <person name="Zhang M."/>
            <person name="Sun Y."/>
            <person name="Hu J."/>
            <person name="Fu X."/>
            <person name="Schnable P.S."/>
            <person name="Li F."/>
            <person name="Zhang H."/>
            <person name="Feng B."/>
            <person name="Zhu X."/>
            <person name="Liu R."/>
            <person name="Schnable J.C."/>
            <person name="Zhu J.-K."/>
            <person name="Zhang H."/>
        </authorList>
    </citation>
    <scope>NUCLEOTIDE SEQUENCE [LARGE SCALE GENOMIC DNA]</scope>
</reference>
<accession>A0A3L6STA8</accession>
<name>A0A3L6STA8_PANMI</name>
<protein>
    <submittedName>
        <fullName evidence="1">Uncharacterized protein</fullName>
    </submittedName>
</protein>
<dbReference type="AlphaFoldDB" id="A0A3L6STA8"/>
<dbReference type="EMBL" id="PQIB02000003">
    <property type="protein sequence ID" value="RLN27587.1"/>
    <property type="molecule type" value="Genomic_DNA"/>
</dbReference>
<sequence length="126" mass="13846">MTDAQWCQLVDKWSNAHHRHQNKSNNAKPTEVTEDAELQVTEDAEPTEVDAVVAFKFCHTSSKNGMSAMARDAVMLMETIQAEPVANGQSRLPSAEVVSKPLSQASSNNTFLKNAVTLDIPIYVVM</sequence>
<keyword evidence="2" id="KW-1185">Reference proteome</keyword>
<organism evidence="1 2">
    <name type="scientific">Panicum miliaceum</name>
    <name type="common">Proso millet</name>
    <name type="synonym">Broomcorn millet</name>
    <dbReference type="NCBI Taxonomy" id="4540"/>
    <lineage>
        <taxon>Eukaryota</taxon>
        <taxon>Viridiplantae</taxon>
        <taxon>Streptophyta</taxon>
        <taxon>Embryophyta</taxon>
        <taxon>Tracheophyta</taxon>
        <taxon>Spermatophyta</taxon>
        <taxon>Magnoliopsida</taxon>
        <taxon>Liliopsida</taxon>
        <taxon>Poales</taxon>
        <taxon>Poaceae</taxon>
        <taxon>PACMAD clade</taxon>
        <taxon>Panicoideae</taxon>
        <taxon>Panicodae</taxon>
        <taxon>Paniceae</taxon>
        <taxon>Panicinae</taxon>
        <taxon>Panicum</taxon>
        <taxon>Panicum sect. Panicum</taxon>
    </lineage>
</organism>
<evidence type="ECO:0000313" key="1">
    <source>
        <dbReference type="EMBL" id="RLN27587.1"/>
    </source>
</evidence>